<gene>
    <name evidence="1" type="ORF">O6P43_020090</name>
</gene>
<reference evidence="1" key="1">
    <citation type="journal article" date="2023" name="Science">
        <title>Elucidation of the pathway for biosynthesis of saponin adjuvants from the soapbark tree.</title>
        <authorList>
            <person name="Reed J."/>
            <person name="Orme A."/>
            <person name="El-Demerdash A."/>
            <person name="Owen C."/>
            <person name="Martin L.B.B."/>
            <person name="Misra R.C."/>
            <person name="Kikuchi S."/>
            <person name="Rejzek M."/>
            <person name="Martin A.C."/>
            <person name="Harkess A."/>
            <person name="Leebens-Mack J."/>
            <person name="Louveau T."/>
            <person name="Stephenson M.J."/>
            <person name="Osbourn A."/>
        </authorList>
    </citation>
    <scope>NUCLEOTIDE SEQUENCE</scope>
    <source>
        <strain evidence="1">S10</strain>
    </source>
</reference>
<proteinExistence type="predicted"/>
<evidence type="ECO:0000313" key="2">
    <source>
        <dbReference type="Proteomes" id="UP001163823"/>
    </source>
</evidence>
<comment type="caution">
    <text evidence="1">The sequence shown here is derived from an EMBL/GenBank/DDBJ whole genome shotgun (WGS) entry which is preliminary data.</text>
</comment>
<evidence type="ECO:0000313" key="1">
    <source>
        <dbReference type="EMBL" id="KAJ7959525.1"/>
    </source>
</evidence>
<dbReference type="Proteomes" id="UP001163823">
    <property type="component" value="Chromosome 8"/>
</dbReference>
<keyword evidence="2" id="KW-1185">Reference proteome</keyword>
<dbReference type="KEGG" id="qsa:O6P43_020090"/>
<sequence length="245" mass="27931">MEEKPWRAFREHNGGRPPMSLYYGESKLYSNHNRLAYDSNLEGYSIHNPPPLVKRKIQLLPSSPPPSNYGVKSSQPKMFWREKLEKEGQLPSDFATNPQQSVGSLNNFGTGYTSAHDLDQTILHGDRNIYGDEAHIQRVDDQQGSNVVPSPLATNVQQSAGSFNNSGWQNSKGYINWTGCTSGDTRGREVKYNGGHFQDIQRAANQELSQERKEQKKEQFLLHTHIRESLFFSFLLSGRFFEHEL</sequence>
<organism evidence="1 2">
    <name type="scientific">Quillaja saponaria</name>
    <name type="common">Soap bark tree</name>
    <dbReference type="NCBI Taxonomy" id="32244"/>
    <lineage>
        <taxon>Eukaryota</taxon>
        <taxon>Viridiplantae</taxon>
        <taxon>Streptophyta</taxon>
        <taxon>Embryophyta</taxon>
        <taxon>Tracheophyta</taxon>
        <taxon>Spermatophyta</taxon>
        <taxon>Magnoliopsida</taxon>
        <taxon>eudicotyledons</taxon>
        <taxon>Gunneridae</taxon>
        <taxon>Pentapetalae</taxon>
        <taxon>rosids</taxon>
        <taxon>fabids</taxon>
        <taxon>Fabales</taxon>
        <taxon>Quillajaceae</taxon>
        <taxon>Quillaja</taxon>
    </lineage>
</organism>
<dbReference type="AlphaFoldDB" id="A0AAD7LJX1"/>
<accession>A0AAD7LJX1</accession>
<protein>
    <submittedName>
        <fullName evidence="1">Uncharacterized protein</fullName>
    </submittedName>
</protein>
<name>A0AAD7LJX1_QUISA</name>
<dbReference type="EMBL" id="JARAOO010000008">
    <property type="protein sequence ID" value="KAJ7959525.1"/>
    <property type="molecule type" value="Genomic_DNA"/>
</dbReference>